<reference evidence="3 4" key="1">
    <citation type="submission" date="2018-12" db="EMBL/GenBank/DDBJ databases">
        <authorList>
            <consortium name="Pathogen Informatics"/>
        </authorList>
    </citation>
    <scope>NUCLEOTIDE SEQUENCE [LARGE SCALE GENOMIC DNA]</scope>
    <source>
        <strain evidence="3 4">NCTC11466</strain>
    </source>
</reference>
<sequence length="326" mass="35380">MVLSRMLTAFALGATGLLLSFDAFAVTLTNCGEPQTFTAVPERIVVYGNPSLENLLALGVRDKIVGVVGYDPLSDPTGFAARHALSLPVVAGKGPISAEALLMLRPDLVYSSSWYWLWSPEGATRDQITSWGIASWLSPGACGGQQSAAKEKISFAALFRELGDLAQMLHLQGRGETLVNQQEKRLAALRQRAARLAPSRLLWWYSGTDSPYVAGCCGVPEMLSKESGNHNLFSDISALWPNVAWEEIARREPDILVLADLPRGGAGDSAKDKIAFLEHFPLTSGLRAVKEKKFIILPGYDMDPSVRSVDALDRLITSLSAKENHD</sequence>
<evidence type="ECO:0000313" key="4">
    <source>
        <dbReference type="Proteomes" id="UP000274122"/>
    </source>
</evidence>
<feature type="domain" description="Fe/B12 periplasmic-binding" evidence="2">
    <location>
        <begin position="43"/>
        <end position="323"/>
    </location>
</feature>
<organism evidence="3 4">
    <name type="scientific">Cedecea lapagei</name>
    <dbReference type="NCBI Taxonomy" id="158823"/>
    <lineage>
        <taxon>Bacteria</taxon>
        <taxon>Pseudomonadati</taxon>
        <taxon>Pseudomonadota</taxon>
        <taxon>Gammaproteobacteria</taxon>
        <taxon>Enterobacterales</taxon>
        <taxon>Enterobacteriaceae</taxon>
        <taxon>Cedecea</taxon>
    </lineage>
</organism>
<gene>
    <name evidence="3" type="primary">hmuT_1</name>
    <name evidence="3" type="ORF">NCTC11466_01771</name>
</gene>
<dbReference type="PROSITE" id="PS50983">
    <property type="entry name" value="FE_B12_PBP"/>
    <property type="match status" value="1"/>
</dbReference>
<dbReference type="InterPro" id="IPR050902">
    <property type="entry name" value="ABC_Transporter_SBP"/>
</dbReference>
<keyword evidence="1" id="KW-0732">Signal</keyword>
<accession>A0A447V1A4</accession>
<dbReference type="Gene3D" id="3.40.50.1980">
    <property type="entry name" value="Nitrogenase molybdenum iron protein domain"/>
    <property type="match status" value="2"/>
</dbReference>
<dbReference type="Proteomes" id="UP000274122">
    <property type="component" value="Chromosome"/>
</dbReference>
<dbReference type="KEGG" id="clap:NCTC11466_01771"/>
<proteinExistence type="predicted"/>
<protein>
    <submittedName>
        <fullName evidence="3">Hemin-binding periplasmic protein hmuT</fullName>
    </submittedName>
</protein>
<dbReference type="PANTHER" id="PTHR30535:SF7">
    <property type="entry name" value="IRON(III) DICITRATE-BINDING PROTEIN"/>
    <property type="match status" value="1"/>
</dbReference>
<dbReference type="AlphaFoldDB" id="A0A447V1A4"/>
<dbReference type="PANTHER" id="PTHR30535">
    <property type="entry name" value="VITAMIN B12-BINDING PROTEIN"/>
    <property type="match status" value="1"/>
</dbReference>
<feature type="signal peptide" evidence="1">
    <location>
        <begin position="1"/>
        <end position="25"/>
    </location>
</feature>
<dbReference type="RefSeq" id="WP_232012371.1">
    <property type="nucleotide sequence ID" value="NZ_LR134201.1"/>
</dbReference>
<name>A0A447V1A4_9ENTR</name>
<dbReference type="InterPro" id="IPR002491">
    <property type="entry name" value="ABC_transptr_periplasmic_BD"/>
</dbReference>
<evidence type="ECO:0000313" key="3">
    <source>
        <dbReference type="EMBL" id="VEB96695.1"/>
    </source>
</evidence>
<keyword evidence="4" id="KW-1185">Reference proteome</keyword>
<dbReference type="Pfam" id="PF01497">
    <property type="entry name" value="Peripla_BP_2"/>
    <property type="match status" value="1"/>
</dbReference>
<dbReference type="SUPFAM" id="SSF53807">
    <property type="entry name" value="Helical backbone' metal receptor"/>
    <property type="match status" value="1"/>
</dbReference>
<evidence type="ECO:0000259" key="2">
    <source>
        <dbReference type="PROSITE" id="PS50983"/>
    </source>
</evidence>
<feature type="chain" id="PRO_5019243077" evidence="1">
    <location>
        <begin position="26"/>
        <end position="326"/>
    </location>
</feature>
<evidence type="ECO:0000256" key="1">
    <source>
        <dbReference type="SAM" id="SignalP"/>
    </source>
</evidence>
<dbReference type="EMBL" id="LR134201">
    <property type="protein sequence ID" value="VEB96695.1"/>
    <property type="molecule type" value="Genomic_DNA"/>
</dbReference>